<organism evidence="2 3">
    <name type="scientific">Aquisalimonas asiatica</name>
    <dbReference type="NCBI Taxonomy" id="406100"/>
    <lineage>
        <taxon>Bacteria</taxon>
        <taxon>Pseudomonadati</taxon>
        <taxon>Pseudomonadota</taxon>
        <taxon>Gammaproteobacteria</taxon>
        <taxon>Chromatiales</taxon>
        <taxon>Ectothiorhodospiraceae</taxon>
        <taxon>Aquisalimonas</taxon>
    </lineage>
</organism>
<name>A0A1H8UVC1_9GAMM</name>
<feature type="domain" description="Zinc-ribbon" evidence="1">
    <location>
        <begin position="36"/>
        <end position="126"/>
    </location>
</feature>
<dbReference type="Gene3D" id="3.40.390.70">
    <property type="match status" value="1"/>
</dbReference>
<dbReference type="InterPro" id="IPR031321">
    <property type="entry name" value="UCP012641"/>
</dbReference>
<keyword evidence="3" id="KW-1185">Reference proteome</keyword>
<dbReference type="STRING" id="406100.SAMN04488052_10884"/>
<protein>
    <recommendedName>
        <fullName evidence="1">Zinc-ribbon domain-containing protein</fullName>
    </recommendedName>
</protein>
<dbReference type="InterPro" id="IPR011201">
    <property type="entry name" value="Zinc-ribbon_6_bact"/>
</dbReference>
<evidence type="ECO:0000313" key="3">
    <source>
        <dbReference type="Proteomes" id="UP000199657"/>
    </source>
</evidence>
<dbReference type="PIRSF" id="PIRSF012641">
    <property type="entry name" value="UCP012641"/>
    <property type="match status" value="1"/>
</dbReference>
<sequence length="378" mass="42800">MGRQPAADAPIKARIRVDSGQGAPLGNSGERMQHATCICGNRLFFDNTSCLACGRHLGFIPGSIRVAPLEPDADGAWRLAENEQAPPLRDCGNRKTAICCNWMIEAGDDGNLCRSCRLTTVIPDLAVDGNNRRWRVIERAKRYLVYGLLRLRLPVIDRHADPEHGLAFEFMASTSSDALVMTGHAGGVITLNIAEADDDYRERTRVLMAEPYRTVLGHLRHESGHYYWERLIAGSGWHDEFRRRFGDERADYRAALQAHHEQPRSDWREAFISGYASAHPWEDWAETWAHYLHLRDTLETAADLGLIIAEHEQYRRFLYNITDFRQLLGEWMRLTVIMNALARSVGAPDTYPFTFSPGVCSKLEFIHQVIHATGMGEE</sequence>
<dbReference type="Pfam" id="PF15887">
    <property type="entry name" value="Peptidase_Mx"/>
    <property type="match status" value="1"/>
</dbReference>
<proteinExistence type="predicted"/>
<gene>
    <name evidence="2" type="ORF">SAMN04488052_10884</name>
</gene>
<dbReference type="AlphaFoldDB" id="A0A1H8UVC1"/>
<evidence type="ECO:0000313" key="2">
    <source>
        <dbReference type="EMBL" id="SEP07145.1"/>
    </source>
</evidence>
<accession>A0A1H8UVC1</accession>
<reference evidence="2 3" key="1">
    <citation type="submission" date="2016-10" db="EMBL/GenBank/DDBJ databases">
        <authorList>
            <person name="de Groot N.N."/>
        </authorList>
    </citation>
    <scope>NUCLEOTIDE SEQUENCE [LARGE SCALE GENOMIC DNA]</scope>
    <source>
        <strain evidence="2 3">CGMCC 1.6291</strain>
    </source>
</reference>
<evidence type="ECO:0000259" key="1">
    <source>
        <dbReference type="Pfam" id="PF10005"/>
    </source>
</evidence>
<dbReference type="EMBL" id="FOEG01000008">
    <property type="protein sequence ID" value="SEP07145.1"/>
    <property type="molecule type" value="Genomic_DNA"/>
</dbReference>
<dbReference type="Proteomes" id="UP000199657">
    <property type="component" value="Unassembled WGS sequence"/>
</dbReference>
<dbReference type="Pfam" id="PF10005">
    <property type="entry name" value="Zn_ribbon_DZR_6"/>
    <property type="match status" value="1"/>
</dbReference>